<comment type="similarity">
    <text evidence="2">Belongs to the dermatan-sulfate isomerase family.</text>
</comment>
<dbReference type="Pfam" id="PF16332">
    <property type="entry name" value="DUF4962"/>
    <property type="match status" value="1"/>
</dbReference>
<keyword evidence="8" id="KW-0413">Isomerase</keyword>
<dbReference type="PANTHER" id="PTHR15532:SF5">
    <property type="entry name" value="SULFOTRANSFERASE DOMAIN-CONTAINING PROTEIN"/>
    <property type="match status" value="1"/>
</dbReference>
<evidence type="ECO:0000256" key="2">
    <source>
        <dbReference type="ARBA" id="ARBA00006556"/>
    </source>
</evidence>
<dbReference type="Gene3D" id="2.70.98.70">
    <property type="match status" value="1"/>
</dbReference>
<evidence type="ECO:0000256" key="1">
    <source>
        <dbReference type="ARBA" id="ARBA00004141"/>
    </source>
</evidence>
<evidence type="ECO:0000256" key="4">
    <source>
        <dbReference type="ARBA" id="ARBA00022729"/>
    </source>
</evidence>
<dbReference type="InterPro" id="IPR008929">
    <property type="entry name" value="Chondroitin_lyas"/>
</dbReference>
<evidence type="ECO:0000313" key="11">
    <source>
        <dbReference type="EMBL" id="KAK2184035.1"/>
    </source>
</evidence>
<keyword evidence="5 9" id="KW-1133">Transmembrane helix</keyword>
<evidence type="ECO:0000256" key="7">
    <source>
        <dbReference type="ARBA" id="ARBA00023180"/>
    </source>
</evidence>
<keyword evidence="6 9" id="KW-0472">Membrane</keyword>
<evidence type="ECO:0000259" key="10">
    <source>
        <dbReference type="Pfam" id="PF16332"/>
    </source>
</evidence>
<feature type="transmembrane region" description="Helical" evidence="9">
    <location>
        <begin position="662"/>
        <end position="680"/>
    </location>
</feature>
<feature type="transmembrane region" description="Helical" evidence="9">
    <location>
        <begin position="687"/>
        <end position="707"/>
    </location>
</feature>
<evidence type="ECO:0000256" key="8">
    <source>
        <dbReference type="ARBA" id="ARBA00023235"/>
    </source>
</evidence>
<evidence type="ECO:0000256" key="6">
    <source>
        <dbReference type="ARBA" id="ARBA00023136"/>
    </source>
</evidence>
<accession>A0AAD9NX17</accession>
<sequence>MDRVAGYESWRTAAVPQDDVAVSHTLVGFATALDMVYHRLDAARRQRYVSKVAAMTEQLYTVSSSKWWGDSLLQNHVATNVVAILIGSLVVEQHNARARRWMARAVEMYERTMRFLALVDDGSLTEGVGYVGYTVRSLSQYVVLLRRHLGIDHTRHPWLRRHFDFYYYTTLPGLQFSVGLADCPATWFYGPESQLVFLDTFVLRQGHANWLAQQIRSRRGRPDPRSTSHRYTTLHTEFLWYDPSLSPRPPPHYREAELHYFSDWGVVTYRSAAITTSTSTFLSVKSGKLHGRAVYDSVHAAGGPEAVRVAWKHFNAGHEHPDQNSFTFSPGGRRVITDGLYGPKMSYLNNVLLLAPGNDSACTRPWTGQLGDCDHWLRWLGDEDGRAHGEVLTAQLISGVVFVVGEAAGAYHRSLRLSSVRRSLLLLAPNLLLVVDDIRVLADSHVTHVSAFFNNHERRFTPARHPAVSGVEVTFDDGEVGGVMWRSAGGQSPVADIVPRNYSSSRGPLTTSNVNVTYALEGRHTRLVHVVYGARAVPTSLRVVGDRVVITTARDSYNVTVRTSVTGVSLPLCSVVTSRHDTVTFYVVKPQTGSLTNSSPKVGNSDVNSADIGPALQPQRPLYERQRWPRNPQSVLQAPQSPLVRPLHELQRPLRDPSVQSGHVPLMFYLACTAVVLAYCRRGYSHRYKFIACSLITLSLISLSFYVH</sequence>
<keyword evidence="4" id="KW-0732">Signal</keyword>
<organism evidence="11 12">
    <name type="scientific">Ridgeia piscesae</name>
    <name type="common">Tubeworm</name>
    <dbReference type="NCBI Taxonomy" id="27915"/>
    <lineage>
        <taxon>Eukaryota</taxon>
        <taxon>Metazoa</taxon>
        <taxon>Spiralia</taxon>
        <taxon>Lophotrochozoa</taxon>
        <taxon>Annelida</taxon>
        <taxon>Polychaeta</taxon>
        <taxon>Sedentaria</taxon>
        <taxon>Canalipalpata</taxon>
        <taxon>Sabellida</taxon>
        <taxon>Siboglinidae</taxon>
        <taxon>Ridgeia</taxon>
    </lineage>
</organism>
<dbReference type="EMBL" id="JAODUO010000285">
    <property type="protein sequence ID" value="KAK2184035.1"/>
    <property type="molecule type" value="Genomic_DNA"/>
</dbReference>
<dbReference type="PANTHER" id="PTHR15532">
    <property type="match status" value="1"/>
</dbReference>
<feature type="domain" description="Heparinase II N-terminal" evidence="10">
    <location>
        <begin position="12"/>
        <end position="215"/>
    </location>
</feature>
<reference evidence="11" key="1">
    <citation type="journal article" date="2023" name="Mol. Biol. Evol.">
        <title>Third-Generation Sequencing Reveals the Adaptive Role of the Epigenome in Three Deep-Sea Polychaetes.</title>
        <authorList>
            <person name="Perez M."/>
            <person name="Aroh O."/>
            <person name="Sun Y."/>
            <person name="Lan Y."/>
            <person name="Juniper S.K."/>
            <person name="Young C.R."/>
            <person name="Angers B."/>
            <person name="Qian P.Y."/>
        </authorList>
    </citation>
    <scope>NUCLEOTIDE SEQUENCE</scope>
    <source>
        <strain evidence="11">R07B-5</strain>
    </source>
</reference>
<gene>
    <name evidence="11" type="ORF">NP493_284g02021</name>
</gene>
<dbReference type="InterPro" id="IPR032518">
    <property type="entry name" value="HepII_N"/>
</dbReference>
<protein>
    <recommendedName>
        <fullName evidence="10">Heparinase II N-terminal domain-containing protein</fullName>
    </recommendedName>
</protein>
<dbReference type="GO" id="GO:0016020">
    <property type="term" value="C:membrane"/>
    <property type="evidence" value="ECO:0007669"/>
    <property type="project" value="UniProtKB-SubCell"/>
</dbReference>
<evidence type="ECO:0000313" key="12">
    <source>
        <dbReference type="Proteomes" id="UP001209878"/>
    </source>
</evidence>
<dbReference type="GO" id="GO:0047757">
    <property type="term" value="F:chondroitin-glucuronate 5-epimerase activity"/>
    <property type="evidence" value="ECO:0007669"/>
    <property type="project" value="TreeGrafter"/>
</dbReference>
<dbReference type="AlphaFoldDB" id="A0AAD9NX17"/>
<evidence type="ECO:0000256" key="9">
    <source>
        <dbReference type="SAM" id="Phobius"/>
    </source>
</evidence>
<comment type="caution">
    <text evidence="11">The sequence shown here is derived from an EMBL/GenBank/DDBJ whole genome shotgun (WGS) entry which is preliminary data.</text>
</comment>
<comment type="subcellular location">
    <subcellularLocation>
        <location evidence="1">Membrane</location>
        <topology evidence="1">Multi-pass membrane protein</topology>
    </subcellularLocation>
</comment>
<proteinExistence type="inferred from homology"/>
<dbReference type="InterPro" id="IPR052447">
    <property type="entry name" value="Dermatan-Sulfate_Isomerase"/>
</dbReference>
<dbReference type="SUPFAM" id="SSF48230">
    <property type="entry name" value="Chondroitin AC/alginate lyase"/>
    <property type="match status" value="1"/>
</dbReference>
<name>A0AAD9NX17_RIDPI</name>
<evidence type="ECO:0000256" key="3">
    <source>
        <dbReference type="ARBA" id="ARBA00022692"/>
    </source>
</evidence>
<keyword evidence="12" id="KW-1185">Reference proteome</keyword>
<keyword evidence="3 9" id="KW-0812">Transmembrane</keyword>
<evidence type="ECO:0000256" key="5">
    <source>
        <dbReference type="ARBA" id="ARBA00022989"/>
    </source>
</evidence>
<dbReference type="Proteomes" id="UP001209878">
    <property type="component" value="Unassembled WGS sequence"/>
</dbReference>
<keyword evidence="7" id="KW-0325">Glycoprotein</keyword>
<dbReference type="Gene3D" id="1.50.10.100">
    <property type="entry name" value="Chondroitin AC/alginate lyase"/>
    <property type="match status" value="1"/>
</dbReference>